<dbReference type="Gene3D" id="2.60.40.1120">
    <property type="entry name" value="Carboxypeptidase-like, regulatory domain"/>
    <property type="match status" value="1"/>
</dbReference>
<accession>A0A327T6N5</accession>
<gene>
    <name evidence="13" type="ORF">LY11_00326</name>
</gene>
<keyword evidence="2 8" id="KW-0813">Transport</keyword>
<dbReference type="EMBL" id="QLLR01000001">
    <property type="protein sequence ID" value="RAJ37250.1"/>
    <property type="molecule type" value="Genomic_DNA"/>
</dbReference>
<evidence type="ECO:0000313" key="14">
    <source>
        <dbReference type="Proteomes" id="UP000249754"/>
    </source>
</evidence>
<evidence type="ECO:0000256" key="6">
    <source>
        <dbReference type="ARBA" id="ARBA00023136"/>
    </source>
</evidence>
<keyword evidence="6 8" id="KW-0472">Membrane</keyword>
<evidence type="ECO:0000256" key="8">
    <source>
        <dbReference type="PROSITE-ProRule" id="PRU01360"/>
    </source>
</evidence>
<sequence length="1105" mass="120108">MKKLYLNLRRCSLMFTVLLCGALTLVSPLAVFAQSKVISGTVTDEQRLPVPGVSIQVKGTSKSTQSDSNGKYKIQADGNDEIVFTAIGFTTQSLAAGSNAILNVSLHGTSTGLNEVVVVGYGTQKKVNVIGSIATISAKSLENRPITNLSSGLAGLSAGIAVNQSSGKPGSDGATIRIRGAGTLNNNNPLVIIDGIAGTMDAVNPNDVESMSLLKDAAAASIYGSLAANGVILITTKKGTKNKLSVNYTSMFSVATPANMPKFVTDYITHMDLVNEGYRNLGQTPVYTDATKALWTAANADPEGLTPQGIPNRVAYPNTDWAKAIFEHNLVQQHNISLNGGTENTQYLLSAGYLNNPGTMANTGTDRFQLRINLQTKVNKFLTLGTQTFASLQNFGMASTVNAFNFLRQTTPGVYPVYNGLYGFPAAAEESATANNISTYLYSTGGKDQESRFNTTVFANFDIYKGLSFETRFNYQTRFEEKNYFSNTFEKWNFATNTLKVAATTPDQLSTSYFFNKNYSTTIDNVLRYNTTVAEKHDIGVLLGYNQNYFNYYNWDATKTGLIDASITTLGSATTMTSINGDAYDYSIRSFFGRLNYAYQSKYLLEGVFRYDGSSKFAPGNRWGFFPAFSAGWRISQEPFMKNMNDYVSNLKLRASWGKTGNNVMNADASLGNYDYKAVYGSTPYSFNGLPINGLIQSKFANGDLRWETTTVTNLGLDGSLFKGAVNFEVDLYNKFTEGILYVPTIPLTVGTATAATKNIAEISNKGVELTLGYNGKSGEFKYGVSGNFAYNFNRVKKYKGALQQGYTTDANGNQVYSSNLGSVSNGTITRILEGQQANQYYLYNVYKGNGSYKNADGSLNINGGPKDGMIRTPQDLAWLQSMVSAGYTFQPTGGAAGKTNITYGDLIYADNNGDGIYGNTYDQTFSNVSATPKYNFGLQLNFAYKGFDLSMLWAGSAGMKYYWNAAGYNSSIVSLGNAVSTLVANDHYYYNAANPSDPANNINAHYPRLKNTTDVQNSGVASDFYLYNASYVKLKNLQLGYTLSSNISKKAGMNRVRLYVSGENLFTITKFPGLDPELGVSGGQYAGVAYPTMRQYTLGLNVTF</sequence>
<evidence type="ECO:0000256" key="2">
    <source>
        <dbReference type="ARBA" id="ARBA00022448"/>
    </source>
</evidence>
<keyword evidence="10" id="KW-0732">Signal</keyword>
<dbReference type="Pfam" id="PF13715">
    <property type="entry name" value="CarbopepD_reg_2"/>
    <property type="match status" value="1"/>
</dbReference>
<dbReference type="NCBIfam" id="TIGR04056">
    <property type="entry name" value="OMP_RagA_SusC"/>
    <property type="match status" value="1"/>
</dbReference>
<dbReference type="Proteomes" id="UP000249754">
    <property type="component" value="Unassembled WGS sequence"/>
</dbReference>
<name>A0A327T6N5_9SPHI</name>
<dbReference type="InterPro" id="IPR008969">
    <property type="entry name" value="CarboxyPept-like_regulatory"/>
</dbReference>
<dbReference type="InterPro" id="IPR000531">
    <property type="entry name" value="Beta-barrel_TonB"/>
</dbReference>
<proteinExistence type="inferred from homology"/>
<evidence type="ECO:0000256" key="3">
    <source>
        <dbReference type="ARBA" id="ARBA00022452"/>
    </source>
</evidence>
<dbReference type="GO" id="GO:0009279">
    <property type="term" value="C:cell outer membrane"/>
    <property type="evidence" value="ECO:0007669"/>
    <property type="project" value="UniProtKB-SubCell"/>
</dbReference>
<evidence type="ECO:0000256" key="10">
    <source>
        <dbReference type="SAM" id="SignalP"/>
    </source>
</evidence>
<organism evidence="13 14">
    <name type="scientific">Pedobacter cryoconitis</name>
    <dbReference type="NCBI Taxonomy" id="188932"/>
    <lineage>
        <taxon>Bacteria</taxon>
        <taxon>Pseudomonadati</taxon>
        <taxon>Bacteroidota</taxon>
        <taxon>Sphingobacteriia</taxon>
        <taxon>Sphingobacteriales</taxon>
        <taxon>Sphingobacteriaceae</taxon>
        <taxon>Pedobacter</taxon>
    </lineage>
</organism>
<reference evidence="13 14" key="1">
    <citation type="submission" date="2018-06" db="EMBL/GenBank/DDBJ databases">
        <title>Genomic Encyclopedia of Archaeal and Bacterial Type Strains, Phase II (KMG-II): from individual species to whole genera.</title>
        <authorList>
            <person name="Goeker M."/>
        </authorList>
    </citation>
    <scope>NUCLEOTIDE SEQUENCE [LARGE SCALE GENOMIC DNA]</scope>
    <source>
        <strain evidence="13 14">DSM 14825</strain>
    </source>
</reference>
<dbReference type="NCBIfam" id="TIGR04057">
    <property type="entry name" value="SusC_RagA_signa"/>
    <property type="match status" value="1"/>
</dbReference>
<feature type="domain" description="TonB-dependent receptor plug" evidence="12">
    <location>
        <begin position="126"/>
        <end position="231"/>
    </location>
</feature>
<evidence type="ECO:0000256" key="1">
    <source>
        <dbReference type="ARBA" id="ARBA00004571"/>
    </source>
</evidence>
<dbReference type="Gene3D" id="2.40.170.20">
    <property type="entry name" value="TonB-dependent receptor, beta-barrel domain"/>
    <property type="match status" value="1"/>
</dbReference>
<keyword evidence="7 8" id="KW-0998">Cell outer membrane</keyword>
<dbReference type="FunFam" id="2.170.130.10:FF:000003">
    <property type="entry name" value="SusC/RagA family TonB-linked outer membrane protein"/>
    <property type="match status" value="1"/>
</dbReference>
<keyword evidence="3 8" id="KW-1134">Transmembrane beta strand</keyword>
<protein>
    <submittedName>
        <fullName evidence="13">TonB-linked SusC/RagA family outer membrane protein</fullName>
    </submittedName>
</protein>
<feature type="domain" description="TonB-dependent receptor-like beta-barrel" evidence="11">
    <location>
        <begin position="405"/>
        <end position="860"/>
    </location>
</feature>
<evidence type="ECO:0000256" key="7">
    <source>
        <dbReference type="ARBA" id="ARBA00023237"/>
    </source>
</evidence>
<dbReference type="InterPro" id="IPR039426">
    <property type="entry name" value="TonB-dep_rcpt-like"/>
</dbReference>
<comment type="caution">
    <text evidence="13">The sequence shown here is derived from an EMBL/GenBank/DDBJ whole genome shotgun (WGS) entry which is preliminary data.</text>
</comment>
<evidence type="ECO:0000259" key="11">
    <source>
        <dbReference type="Pfam" id="PF00593"/>
    </source>
</evidence>
<dbReference type="Pfam" id="PF00593">
    <property type="entry name" value="TonB_dep_Rec_b-barrel"/>
    <property type="match status" value="1"/>
</dbReference>
<evidence type="ECO:0000256" key="5">
    <source>
        <dbReference type="ARBA" id="ARBA00023077"/>
    </source>
</evidence>
<dbReference type="InterPro" id="IPR012910">
    <property type="entry name" value="Plug_dom"/>
</dbReference>
<keyword evidence="4 8" id="KW-0812">Transmembrane</keyword>
<dbReference type="InterPro" id="IPR023996">
    <property type="entry name" value="TonB-dep_OMP_SusC/RagA"/>
</dbReference>
<evidence type="ECO:0000259" key="12">
    <source>
        <dbReference type="Pfam" id="PF07715"/>
    </source>
</evidence>
<keyword evidence="5 9" id="KW-0798">TonB box</keyword>
<dbReference type="SUPFAM" id="SSF49464">
    <property type="entry name" value="Carboxypeptidase regulatory domain-like"/>
    <property type="match status" value="1"/>
</dbReference>
<feature type="chain" id="PRO_5016368603" evidence="10">
    <location>
        <begin position="34"/>
        <end position="1105"/>
    </location>
</feature>
<dbReference type="Pfam" id="PF07715">
    <property type="entry name" value="Plug"/>
    <property type="match status" value="1"/>
</dbReference>
<dbReference type="PROSITE" id="PS52016">
    <property type="entry name" value="TONB_DEPENDENT_REC_3"/>
    <property type="match status" value="1"/>
</dbReference>
<dbReference type="InterPro" id="IPR037066">
    <property type="entry name" value="Plug_dom_sf"/>
</dbReference>
<evidence type="ECO:0000256" key="4">
    <source>
        <dbReference type="ARBA" id="ARBA00022692"/>
    </source>
</evidence>
<dbReference type="AlphaFoldDB" id="A0A327T6N5"/>
<evidence type="ECO:0000256" key="9">
    <source>
        <dbReference type="RuleBase" id="RU003357"/>
    </source>
</evidence>
<dbReference type="SUPFAM" id="SSF56935">
    <property type="entry name" value="Porins"/>
    <property type="match status" value="1"/>
</dbReference>
<comment type="similarity">
    <text evidence="8 9">Belongs to the TonB-dependent receptor family.</text>
</comment>
<dbReference type="Gene3D" id="2.170.130.10">
    <property type="entry name" value="TonB-dependent receptor, plug domain"/>
    <property type="match status" value="1"/>
</dbReference>
<dbReference type="InterPro" id="IPR036942">
    <property type="entry name" value="Beta-barrel_TonB_sf"/>
</dbReference>
<evidence type="ECO:0000313" key="13">
    <source>
        <dbReference type="EMBL" id="RAJ37250.1"/>
    </source>
</evidence>
<dbReference type="InterPro" id="IPR023997">
    <property type="entry name" value="TonB-dep_OMP_SusC/RagA_CS"/>
</dbReference>
<comment type="subcellular location">
    <subcellularLocation>
        <location evidence="1 8">Cell outer membrane</location>
        <topology evidence="1 8">Multi-pass membrane protein</topology>
    </subcellularLocation>
</comment>
<dbReference type="RefSeq" id="WP_245952549.1">
    <property type="nucleotide sequence ID" value="NZ_QLLR01000001.1"/>
</dbReference>
<feature type="signal peptide" evidence="10">
    <location>
        <begin position="1"/>
        <end position="33"/>
    </location>
</feature>